<feature type="compositionally biased region" description="Basic and acidic residues" evidence="10">
    <location>
        <begin position="669"/>
        <end position="682"/>
    </location>
</feature>
<feature type="domain" description="RING-type" evidence="11">
    <location>
        <begin position="225"/>
        <end position="266"/>
    </location>
</feature>
<dbReference type="InterPro" id="IPR017907">
    <property type="entry name" value="Znf_RING_CS"/>
</dbReference>
<comment type="similarity">
    <text evidence="2">Belongs to the RNF10 family.</text>
</comment>
<evidence type="ECO:0000256" key="3">
    <source>
        <dbReference type="ARBA" id="ARBA00022490"/>
    </source>
</evidence>
<dbReference type="PROSITE" id="PS00518">
    <property type="entry name" value="ZF_RING_1"/>
    <property type="match status" value="1"/>
</dbReference>
<evidence type="ECO:0000256" key="4">
    <source>
        <dbReference type="ARBA" id="ARBA00022723"/>
    </source>
</evidence>
<keyword evidence="6" id="KW-0862">Zinc</keyword>
<keyword evidence="3" id="KW-0963">Cytoplasm</keyword>
<evidence type="ECO:0000313" key="12">
    <source>
        <dbReference type="Proteomes" id="UP001652624"/>
    </source>
</evidence>
<reference evidence="13" key="1">
    <citation type="submission" date="2025-08" db="UniProtKB">
        <authorList>
            <consortium name="RefSeq"/>
        </authorList>
    </citation>
    <scope>IDENTIFICATION</scope>
</reference>
<feature type="region of interest" description="Disordered" evidence="10">
    <location>
        <begin position="1"/>
        <end position="120"/>
    </location>
</feature>
<dbReference type="PANTHER" id="PTHR12983:SF9">
    <property type="entry name" value="E3 UBIQUITIN-PROTEIN LIGASE RNF10"/>
    <property type="match status" value="1"/>
</dbReference>
<dbReference type="GeneID" id="103115513"/>
<evidence type="ECO:0000256" key="1">
    <source>
        <dbReference type="ARBA" id="ARBA00004496"/>
    </source>
</evidence>
<name>A0ABM3XJH8_ERIEU</name>
<dbReference type="InterPro" id="IPR001841">
    <property type="entry name" value="Znf_RING"/>
</dbReference>
<evidence type="ECO:0000256" key="2">
    <source>
        <dbReference type="ARBA" id="ARBA00008117"/>
    </source>
</evidence>
<dbReference type="PROSITE" id="PS50089">
    <property type="entry name" value="ZF_RING_2"/>
    <property type="match status" value="1"/>
</dbReference>
<dbReference type="CDD" id="cd16536">
    <property type="entry name" value="RING-HC_RNF10"/>
    <property type="match status" value="1"/>
</dbReference>
<dbReference type="InterPro" id="IPR039739">
    <property type="entry name" value="MAG2/RNF10"/>
</dbReference>
<protein>
    <recommendedName>
        <fullName evidence="7">E3 ubiquitin-protein ligase RNF10</fullName>
    </recommendedName>
    <alternativeName>
        <fullName evidence="8">RING finger protein 10</fullName>
    </alternativeName>
</protein>
<evidence type="ECO:0000256" key="6">
    <source>
        <dbReference type="ARBA" id="ARBA00022833"/>
    </source>
</evidence>
<feature type="region of interest" description="Disordered" evidence="10">
    <location>
        <begin position="597"/>
        <end position="618"/>
    </location>
</feature>
<dbReference type="SMART" id="SM00184">
    <property type="entry name" value="RING"/>
    <property type="match status" value="1"/>
</dbReference>
<sequence length="757" mass="84287">MPQSSPSAAATASDMDKNSGPGSSSASSGSSKAQQPPRSASAGPAGESKPKSDGKNSSGSKRYNRRREPSYPKNENFSNQSRRSNSQKSKTFNKMPPQRGGGSSKLFSSSFNGGRRDEVAEAQRAEFSPAQFSGPKKISLNHLLNFTFEPRGQAGHFEGNGHGSWGKRNKWGHKPFNKELFLQANCQFVVSEDQDYTAHFADPDTLVNWDFVEQVRICSHEVPSCPICLYPPTAAKITRCGHIFCWACILHYLSLSEKTWSKCPICYSSVHKKDLKSVVATESRQYVVGDTITMQLMRREKGVLVALPKSKWMNVDHPIHLGDEQHSQYSKLLLASKEQVLRRVVHEEKVALEQQLAEEKHTPESCFIEAAIQELKTREETLSGLTESRREVTGVVAALEQLVLVAPLAKESGFQPGTGVLQYLSAFDEETTDVCSLGSRRLALPLLEEEEAVFETEPEGLPEACDDSELADDNLGEGTIYTESSHQEPVPKPGFTHLSSSPCYYFYQAEDGQHMFLHPVNVRCLVREYGSLEQSPEKISATVVEIAGYSMSEDVRQRHRYLSHLPLTCEFSICELALQPPVVSKETLELFSDDIEKRKRQRQKKAREERRRERRIEMEENKKQGKYFLLTPLSPTASQGSPSLCVGSLEEDSPFPSFAQMLRVGKAKADVWPKSTPKKDENSLVPPAPVDSDGESDNSDRVPVPSFQNSFSQAIEAAFMKLDTPATSDPLSEEKGGKKRKKQKQKLLFSTSVVHTK</sequence>
<feature type="compositionally biased region" description="Low complexity" evidence="10">
    <location>
        <begin position="104"/>
        <end position="113"/>
    </location>
</feature>
<dbReference type="Proteomes" id="UP001652624">
    <property type="component" value="Chromosome 6"/>
</dbReference>
<evidence type="ECO:0000256" key="5">
    <source>
        <dbReference type="ARBA" id="ARBA00022771"/>
    </source>
</evidence>
<dbReference type="InterPro" id="IPR013083">
    <property type="entry name" value="Znf_RING/FYVE/PHD"/>
</dbReference>
<feature type="region of interest" description="Disordered" evidence="10">
    <location>
        <begin position="669"/>
        <end position="757"/>
    </location>
</feature>
<feature type="compositionally biased region" description="Polar residues" evidence="10">
    <location>
        <begin position="748"/>
        <end position="757"/>
    </location>
</feature>
<keyword evidence="12" id="KW-1185">Reference proteome</keyword>
<accession>A0ABM3XJH8</accession>
<evidence type="ECO:0000259" key="11">
    <source>
        <dbReference type="PROSITE" id="PS50089"/>
    </source>
</evidence>
<feature type="compositionally biased region" description="Low complexity" evidence="10">
    <location>
        <begin position="1"/>
        <end position="31"/>
    </location>
</feature>
<dbReference type="InterPro" id="IPR018957">
    <property type="entry name" value="Znf_C3HC4_RING-type"/>
</dbReference>
<dbReference type="Pfam" id="PF00097">
    <property type="entry name" value="zf-C3HC4"/>
    <property type="match status" value="1"/>
</dbReference>
<evidence type="ECO:0000256" key="7">
    <source>
        <dbReference type="ARBA" id="ARBA00035131"/>
    </source>
</evidence>
<dbReference type="SUPFAM" id="SSF57850">
    <property type="entry name" value="RING/U-box"/>
    <property type="match status" value="1"/>
</dbReference>
<evidence type="ECO:0000313" key="13">
    <source>
        <dbReference type="RefSeq" id="XP_060048958.1"/>
    </source>
</evidence>
<feature type="compositionally biased region" description="Basic and acidic residues" evidence="10">
    <location>
        <begin position="606"/>
        <end position="618"/>
    </location>
</feature>
<keyword evidence="4" id="KW-0479">Metal-binding</keyword>
<dbReference type="RefSeq" id="XP_060048958.1">
    <property type="nucleotide sequence ID" value="XM_060192975.1"/>
</dbReference>
<evidence type="ECO:0000256" key="9">
    <source>
        <dbReference type="PROSITE-ProRule" id="PRU00175"/>
    </source>
</evidence>
<feature type="compositionally biased region" description="Low complexity" evidence="10">
    <location>
        <begin position="78"/>
        <end position="90"/>
    </location>
</feature>
<gene>
    <name evidence="13" type="primary">RNF10</name>
</gene>
<evidence type="ECO:0000256" key="8">
    <source>
        <dbReference type="ARBA" id="ARBA00035390"/>
    </source>
</evidence>
<comment type="subcellular location">
    <subcellularLocation>
        <location evidence="1">Cytoplasm</location>
    </subcellularLocation>
</comment>
<keyword evidence="5 9" id="KW-0863">Zinc-finger</keyword>
<evidence type="ECO:0000256" key="10">
    <source>
        <dbReference type="SAM" id="MobiDB-lite"/>
    </source>
</evidence>
<proteinExistence type="inferred from homology"/>
<organism evidence="12 13">
    <name type="scientific">Erinaceus europaeus</name>
    <name type="common">Western European hedgehog</name>
    <dbReference type="NCBI Taxonomy" id="9365"/>
    <lineage>
        <taxon>Eukaryota</taxon>
        <taxon>Metazoa</taxon>
        <taxon>Chordata</taxon>
        <taxon>Craniata</taxon>
        <taxon>Vertebrata</taxon>
        <taxon>Euteleostomi</taxon>
        <taxon>Mammalia</taxon>
        <taxon>Eutheria</taxon>
        <taxon>Laurasiatheria</taxon>
        <taxon>Eulipotyphla</taxon>
        <taxon>Erinaceidae</taxon>
        <taxon>Erinaceinae</taxon>
        <taxon>Erinaceus</taxon>
    </lineage>
</organism>
<dbReference type="PANTHER" id="PTHR12983">
    <property type="entry name" value="RING FINGER 10 FAMILY MEMBER"/>
    <property type="match status" value="1"/>
</dbReference>
<dbReference type="Gene3D" id="3.30.40.10">
    <property type="entry name" value="Zinc/RING finger domain, C3HC4 (zinc finger)"/>
    <property type="match status" value="1"/>
</dbReference>